<dbReference type="AlphaFoldDB" id="A0A9P4NT46"/>
<organism evidence="7 8">
    <name type="scientific">Tothia fuscella</name>
    <dbReference type="NCBI Taxonomy" id="1048955"/>
    <lineage>
        <taxon>Eukaryota</taxon>
        <taxon>Fungi</taxon>
        <taxon>Dikarya</taxon>
        <taxon>Ascomycota</taxon>
        <taxon>Pezizomycotina</taxon>
        <taxon>Dothideomycetes</taxon>
        <taxon>Pleosporomycetidae</taxon>
        <taxon>Venturiales</taxon>
        <taxon>Cylindrosympodiaceae</taxon>
        <taxon>Tothia</taxon>
    </lineage>
</organism>
<feature type="transmembrane region" description="Helical" evidence="5">
    <location>
        <begin position="425"/>
        <end position="443"/>
    </location>
</feature>
<evidence type="ECO:0000256" key="5">
    <source>
        <dbReference type="SAM" id="Phobius"/>
    </source>
</evidence>
<protein>
    <submittedName>
        <fullName evidence="7">YOR378W-like protein</fullName>
    </submittedName>
</protein>
<dbReference type="GO" id="GO:0022857">
    <property type="term" value="F:transmembrane transporter activity"/>
    <property type="evidence" value="ECO:0007669"/>
    <property type="project" value="InterPro"/>
</dbReference>
<dbReference type="PANTHER" id="PTHR42718">
    <property type="entry name" value="MAJOR FACILITATOR SUPERFAMILY MULTIDRUG TRANSPORTER MFSC"/>
    <property type="match status" value="1"/>
</dbReference>
<feature type="transmembrane region" description="Helical" evidence="5">
    <location>
        <begin position="82"/>
        <end position="106"/>
    </location>
</feature>
<accession>A0A9P4NT46</accession>
<keyword evidence="2 5" id="KW-0812">Transmembrane</keyword>
<feature type="transmembrane region" description="Helical" evidence="5">
    <location>
        <begin position="189"/>
        <end position="206"/>
    </location>
</feature>
<dbReference type="OrthoDB" id="2428527at2759"/>
<comment type="caution">
    <text evidence="7">The sequence shown here is derived from an EMBL/GenBank/DDBJ whole genome shotgun (WGS) entry which is preliminary data.</text>
</comment>
<evidence type="ECO:0000259" key="6">
    <source>
        <dbReference type="PROSITE" id="PS50850"/>
    </source>
</evidence>
<dbReference type="Gene3D" id="1.20.1720.10">
    <property type="entry name" value="Multidrug resistance protein D"/>
    <property type="match status" value="1"/>
</dbReference>
<sequence length="448" mass="48946">MALAALAQTVAPLSIIGEDMQVDHPGQLSWFTAAYSMSLGAFILPAGRIGDMYGHKNIFLLGWLWFALFSFMAGFGHSWGPIAFSVARGFQGIGPALLVPNAMALIGRTFPIGTKRNIVFSVFGACGPTGFLVGAAMSSLLSEKTWWPWTFWTSALVSLFTTAISFFVIPKSMAKAPAPPGTLIPSFDFLGALTGISGLIFINFSLNQAPLVGWKTPYVYYLLLIGVMLTFAFVYVELQWVRCPLVPIRGLQPQAVMALACICAGWASHGIWIYYFFKFLERLRNESPLLATLHLVPVAPMGIAWALSTNFLIKKFHVSKLMLLSMIFFFVGMVLLAFAPQDQSYWLQIFLSVIIMPGGMNLSFPAGTILLSNAMPREHQGKAASLISTVVNYSIASGLGFAGSVERSINYDGTRTLEGYRGACYLGMGFSGVGVLISIYFVWRSRKC</sequence>
<feature type="transmembrane region" description="Helical" evidence="5">
    <location>
        <begin position="345"/>
        <end position="371"/>
    </location>
</feature>
<dbReference type="Gene3D" id="1.20.1250.20">
    <property type="entry name" value="MFS general substrate transporter like domains"/>
    <property type="match status" value="1"/>
</dbReference>
<evidence type="ECO:0000256" key="3">
    <source>
        <dbReference type="ARBA" id="ARBA00022989"/>
    </source>
</evidence>
<dbReference type="SUPFAM" id="SSF103473">
    <property type="entry name" value="MFS general substrate transporter"/>
    <property type="match status" value="1"/>
</dbReference>
<name>A0A9P4NT46_9PEZI</name>
<evidence type="ECO:0000256" key="2">
    <source>
        <dbReference type="ARBA" id="ARBA00022692"/>
    </source>
</evidence>
<gene>
    <name evidence="7" type="ORF">EJ08DRAFT_669808</name>
</gene>
<evidence type="ECO:0000256" key="4">
    <source>
        <dbReference type="ARBA" id="ARBA00023136"/>
    </source>
</evidence>
<proteinExistence type="predicted"/>
<feature type="transmembrane region" description="Helical" evidence="5">
    <location>
        <begin position="383"/>
        <end position="405"/>
    </location>
</feature>
<dbReference type="EMBL" id="MU007030">
    <property type="protein sequence ID" value="KAF2431680.1"/>
    <property type="molecule type" value="Genomic_DNA"/>
</dbReference>
<dbReference type="Pfam" id="PF07690">
    <property type="entry name" value="MFS_1"/>
    <property type="match status" value="1"/>
</dbReference>
<feature type="domain" description="Major facilitator superfamily (MFS) profile" evidence="6">
    <location>
        <begin position="1"/>
        <end position="446"/>
    </location>
</feature>
<keyword evidence="3 5" id="KW-1133">Transmembrane helix</keyword>
<feature type="transmembrane region" description="Helical" evidence="5">
    <location>
        <begin position="149"/>
        <end position="169"/>
    </location>
</feature>
<dbReference type="InterPro" id="IPR011701">
    <property type="entry name" value="MFS"/>
</dbReference>
<evidence type="ECO:0000256" key="1">
    <source>
        <dbReference type="ARBA" id="ARBA00004141"/>
    </source>
</evidence>
<dbReference type="InterPro" id="IPR036259">
    <property type="entry name" value="MFS_trans_sf"/>
</dbReference>
<dbReference type="PANTHER" id="PTHR42718:SF1">
    <property type="entry name" value="LOW AFFINITY AMMONIUM TRANSPORTER"/>
    <property type="match status" value="1"/>
</dbReference>
<reference evidence="7" key="1">
    <citation type="journal article" date="2020" name="Stud. Mycol.">
        <title>101 Dothideomycetes genomes: a test case for predicting lifestyles and emergence of pathogens.</title>
        <authorList>
            <person name="Haridas S."/>
            <person name="Albert R."/>
            <person name="Binder M."/>
            <person name="Bloem J."/>
            <person name="Labutti K."/>
            <person name="Salamov A."/>
            <person name="Andreopoulos B."/>
            <person name="Baker S."/>
            <person name="Barry K."/>
            <person name="Bills G."/>
            <person name="Bluhm B."/>
            <person name="Cannon C."/>
            <person name="Castanera R."/>
            <person name="Culley D."/>
            <person name="Daum C."/>
            <person name="Ezra D."/>
            <person name="Gonzalez J."/>
            <person name="Henrissat B."/>
            <person name="Kuo A."/>
            <person name="Liang C."/>
            <person name="Lipzen A."/>
            <person name="Lutzoni F."/>
            <person name="Magnuson J."/>
            <person name="Mondo S."/>
            <person name="Nolan M."/>
            <person name="Ohm R."/>
            <person name="Pangilinan J."/>
            <person name="Park H.-J."/>
            <person name="Ramirez L."/>
            <person name="Alfaro M."/>
            <person name="Sun H."/>
            <person name="Tritt A."/>
            <person name="Yoshinaga Y."/>
            <person name="Zwiers L.-H."/>
            <person name="Turgeon B."/>
            <person name="Goodwin S."/>
            <person name="Spatafora J."/>
            <person name="Crous P."/>
            <person name="Grigoriev I."/>
        </authorList>
    </citation>
    <scope>NUCLEOTIDE SEQUENCE</scope>
    <source>
        <strain evidence="7">CBS 130266</strain>
    </source>
</reference>
<dbReference type="GO" id="GO:0016020">
    <property type="term" value="C:membrane"/>
    <property type="evidence" value="ECO:0007669"/>
    <property type="project" value="UniProtKB-SubCell"/>
</dbReference>
<feature type="transmembrane region" description="Helical" evidence="5">
    <location>
        <begin position="218"/>
        <end position="236"/>
    </location>
</feature>
<feature type="transmembrane region" description="Helical" evidence="5">
    <location>
        <begin position="27"/>
        <end position="46"/>
    </location>
</feature>
<keyword evidence="8" id="KW-1185">Reference proteome</keyword>
<feature type="transmembrane region" description="Helical" evidence="5">
    <location>
        <begin position="256"/>
        <end position="277"/>
    </location>
</feature>
<feature type="transmembrane region" description="Helical" evidence="5">
    <location>
        <begin position="289"/>
        <end position="309"/>
    </location>
</feature>
<comment type="subcellular location">
    <subcellularLocation>
        <location evidence="1">Membrane</location>
        <topology evidence="1">Multi-pass membrane protein</topology>
    </subcellularLocation>
</comment>
<dbReference type="CDD" id="cd17476">
    <property type="entry name" value="MFS_Amf1_MDR_like"/>
    <property type="match status" value="1"/>
</dbReference>
<feature type="transmembrane region" description="Helical" evidence="5">
    <location>
        <begin position="118"/>
        <end position="137"/>
    </location>
</feature>
<evidence type="ECO:0000313" key="8">
    <source>
        <dbReference type="Proteomes" id="UP000800235"/>
    </source>
</evidence>
<feature type="transmembrane region" description="Helical" evidence="5">
    <location>
        <begin position="321"/>
        <end position="339"/>
    </location>
</feature>
<evidence type="ECO:0000313" key="7">
    <source>
        <dbReference type="EMBL" id="KAF2431680.1"/>
    </source>
</evidence>
<dbReference type="InterPro" id="IPR020846">
    <property type="entry name" value="MFS_dom"/>
</dbReference>
<feature type="transmembrane region" description="Helical" evidence="5">
    <location>
        <begin position="58"/>
        <end position="76"/>
    </location>
</feature>
<dbReference type="Proteomes" id="UP000800235">
    <property type="component" value="Unassembled WGS sequence"/>
</dbReference>
<keyword evidence="4 5" id="KW-0472">Membrane</keyword>
<dbReference type="PROSITE" id="PS50850">
    <property type="entry name" value="MFS"/>
    <property type="match status" value="1"/>
</dbReference>